<dbReference type="GO" id="GO:0003254">
    <property type="term" value="P:regulation of membrane depolarization"/>
    <property type="evidence" value="ECO:0007669"/>
    <property type="project" value="TreeGrafter"/>
</dbReference>
<evidence type="ECO:0000259" key="9">
    <source>
        <dbReference type="PROSITE" id="PS50042"/>
    </source>
</evidence>
<sequence length="677" mass="78559">MTHRQSTLGQSYLRLLHSKSLNGSKSIEYKKVFNHVKLIYKKDATVSTTTETVMKEHPFFLFKADSLARLCWDIYMLFLMIYLAISVPFYIGFYVPIAGPLVFIEFAVQISLLLDIFVTLNTSFFIKGTLIVSRKKIAWIYFKGWFWSDILSSFPYNWFVKSPFQDEIIYDYGTDFLKLSQLLSFVKVLRIFRAIKLIKLTKVKKVLTSIEDSLIDHKFVMLFVFMKLVTFMMLVAHWAACIWHLSAMETSITEPINWKKIFELNSQDSLQTGELYITALYWAFTTMATVGYGDIHPYSTTEMIIGIVTMASSSTIFAYILGTFSSIINSATAKETRHREIIIAVNRYMKKAKLPSDLQFRVRRYLDYIYQSQNKSDIAEENIMQMLSLNLKDEIYTFLHGNIINSCNFFKSGGLSSAILSQLHRILKFEAFAPTDAVFKQGETSRILYFILSGKVNLHHLNTDYSYITLQPRTCFGEIGFFTGKPRTASARCIGFTEFFSVIYEDFEGLISGSAEDMTLMEKVKNKCEEEDYSILQISCYLCSKVGHIANSCKLILFNLDKEMQKKSKLNEQEIKSKLVRIENRKDLIAKRKQLRMGIKHFKREPVLYDKIKEFVMKKEESLKVSEAKGDLQKKRFSFIYNITESSHEDEDEKIRRPTFDMGLVRSDSSSEEYENI</sequence>
<dbReference type="CDD" id="cd00038">
    <property type="entry name" value="CAP_ED"/>
    <property type="match status" value="1"/>
</dbReference>
<dbReference type="InterPro" id="IPR018490">
    <property type="entry name" value="cNMP-bd_dom_sf"/>
</dbReference>
<feature type="transmembrane region" description="Helical" evidence="8">
    <location>
        <begin position="101"/>
        <end position="126"/>
    </location>
</feature>
<comment type="caution">
    <text evidence="11">The sequence shown here is derived from an EMBL/GenBank/DDBJ whole genome shotgun (WGS) entry which is preliminary data.</text>
</comment>
<dbReference type="InterPro" id="IPR014710">
    <property type="entry name" value="RmlC-like_jellyroll"/>
</dbReference>
<evidence type="ECO:0000256" key="1">
    <source>
        <dbReference type="ARBA" id="ARBA00004141"/>
    </source>
</evidence>
<keyword evidence="6 8" id="KW-0472">Membrane</keyword>
<keyword evidence="12" id="KW-1185">Reference proteome</keyword>
<dbReference type="InterPro" id="IPR005821">
    <property type="entry name" value="Ion_trans_dom"/>
</dbReference>
<keyword evidence="7" id="KW-0862">Zinc</keyword>
<dbReference type="SUPFAM" id="SSF81324">
    <property type="entry name" value="Voltage-gated potassium channels"/>
    <property type="match status" value="1"/>
</dbReference>
<dbReference type="InterPro" id="IPR001878">
    <property type="entry name" value="Znf_CCHC"/>
</dbReference>
<evidence type="ECO:0000256" key="3">
    <source>
        <dbReference type="ARBA" id="ARBA00022692"/>
    </source>
</evidence>
<dbReference type="AlphaFoldDB" id="A0A1R2CIZ3"/>
<feature type="transmembrane region" description="Helical" evidence="8">
    <location>
        <begin position="304"/>
        <end position="328"/>
    </location>
</feature>
<feature type="transmembrane region" description="Helical" evidence="8">
    <location>
        <begin position="74"/>
        <end position="95"/>
    </location>
</feature>
<dbReference type="EMBL" id="MPUH01000137">
    <property type="protein sequence ID" value="OMJ88978.1"/>
    <property type="molecule type" value="Genomic_DNA"/>
</dbReference>
<dbReference type="Gene3D" id="1.10.287.630">
    <property type="entry name" value="Helix hairpin bin"/>
    <property type="match status" value="1"/>
</dbReference>
<dbReference type="Gene3D" id="2.60.120.10">
    <property type="entry name" value="Jelly Rolls"/>
    <property type="match status" value="1"/>
</dbReference>
<feature type="domain" description="Cyclic nucleotide-binding" evidence="9">
    <location>
        <begin position="414"/>
        <end position="516"/>
    </location>
</feature>
<dbReference type="GO" id="GO:0008270">
    <property type="term" value="F:zinc ion binding"/>
    <property type="evidence" value="ECO:0007669"/>
    <property type="project" value="UniProtKB-KW"/>
</dbReference>
<evidence type="ECO:0000313" key="11">
    <source>
        <dbReference type="EMBL" id="OMJ88978.1"/>
    </source>
</evidence>
<dbReference type="Pfam" id="PF00520">
    <property type="entry name" value="Ion_trans"/>
    <property type="match status" value="1"/>
</dbReference>
<dbReference type="OrthoDB" id="447251at2759"/>
<dbReference type="GO" id="GO:0035725">
    <property type="term" value="P:sodium ion transmembrane transport"/>
    <property type="evidence" value="ECO:0007669"/>
    <property type="project" value="TreeGrafter"/>
</dbReference>
<accession>A0A1R2CIZ3</accession>
<dbReference type="InterPro" id="IPR000595">
    <property type="entry name" value="cNMP-bd_dom"/>
</dbReference>
<dbReference type="InterPro" id="IPR051413">
    <property type="entry name" value="K/Na_HCN_channel"/>
</dbReference>
<dbReference type="Gene3D" id="1.10.287.70">
    <property type="match status" value="1"/>
</dbReference>
<proteinExistence type="predicted"/>
<dbReference type="GO" id="GO:0003676">
    <property type="term" value="F:nucleic acid binding"/>
    <property type="evidence" value="ECO:0007669"/>
    <property type="project" value="InterPro"/>
</dbReference>
<reference evidence="11 12" key="1">
    <citation type="submission" date="2016-11" db="EMBL/GenBank/DDBJ databases">
        <title>The macronuclear genome of Stentor coeruleus: a giant cell with tiny introns.</title>
        <authorList>
            <person name="Slabodnick M."/>
            <person name="Ruby J.G."/>
            <person name="Reiff S.B."/>
            <person name="Swart E.C."/>
            <person name="Gosai S."/>
            <person name="Prabakaran S."/>
            <person name="Witkowska E."/>
            <person name="Larue G.E."/>
            <person name="Fisher S."/>
            <person name="Freeman R.M."/>
            <person name="Gunawardena J."/>
            <person name="Chu W."/>
            <person name="Stover N.A."/>
            <person name="Gregory B.D."/>
            <person name="Nowacki M."/>
            <person name="Derisi J."/>
            <person name="Roy S.W."/>
            <person name="Marshall W.F."/>
            <person name="Sood P."/>
        </authorList>
    </citation>
    <scope>NUCLEOTIDE SEQUENCE [LARGE SCALE GENOMIC DNA]</scope>
    <source>
        <strain evidence="11">WM001</strain>
    </source>
</reference>
<evidence type="ECO:0000256" key="8">
    <source>
        <dbReference type="SAM" id="Phobius"/>
    </source>
</evidence>
<dbReference type="PROSITE" id="PS50158">
    <property type="entry name" value="ZF_CCHC"/>
    <property type="match status" value="1"/>
</dbReference>
<evidence type="ECO:0008006" key="13">
    <source>
        <dbReference type="Google" id="ProtNLM"/>
    </source>
</evidence>
<keyword evidence="2" id="KW-0813">Transport</keyword>
<keyword evidence="7" id="KW-0479">Metal-binding</keyword>
<name>A0A1R2CIZ3_9CILI</name>
<organism evidence="11 12">
    <name type="scientific">Stentor coeruleus</name>
    <dbReference type="NCBI Taxonomy" id="5963"/>
    <lineage>
        <taxon>Eukaryota</taxon>
        <taxon>Sar</taxon>
        <taxon>Alveolata</taxon>
        <taxon>Ciliophora</taxon>
        <taxon>Postciliodesmatophora</taxon>
        <taxon>Heterotrichea</taxon>
        <taxon>Heterotrichida</taxon>
        <taxon>Stentoridae</taxon>
        <taxon>Stentor</taxon>
    </lineage>
</organism>
<feature type="transmembrane region" description="Helical" evidence="8">
    <location>
        <begin position="275"/>
        <end position="292"/>
    </location>
</feature>
<keyword evidence="3 8" id="KW-0812">Transmembrane</keyword>
<evidence type="ECO:0000256" key="4">
    <source>
        <dbReference type="ARBA" id="ARBA00022989"/>
    </source>
</evidence>
<dbReference type="GO" id="GO:0005249">
    <property type="term" value="F:voltage-gated potassium channel activity"/>
    <property type="evidence" value="ECO:0007669"/>
    <property type="project" value="TreeGrafter"/>
</dbReference>
<dbReference type="PANTHER" id="PTHR45689">
    <property type="entry name" value="I[[H]] CHANNEL, ISOFORM E"/>
    <property type="match status" value="1"/>
</dbReference>
<keyword evidence="7" id="KW-0863">Zinc-finger</keyword>
<dbReference type="PANTHER" id="PTHR45689:SF5">
    <property type="entry name" value="I[[H]] CHANNEL, ISOFORM E"/>
    <property type="match status" value="1"/>
</dbReference>
<evidence type="ECO:0000313" key="12">
    <source>
        <dbReference type="Proteomes" id="UP000187209"/>
    </source>
</evidence>
<evidence type="ECO:0000256" key="5">
    <source>
        <dbReference type="ARBA" id="ARBA00023065"/>
    </source>
</evidence>
<dbReference type="Proteomes" id="UP000187209">
    <property type="component" value="Unassembled WGS sequence"/>
</dbReference>
<gene>
    <name evidence="11" type="ORF">SteCoe_8991</name>
</gene>
<dbReference type="PROSITE" id="PS50042">
    <property type="entry name" value="CNMP_BINDING_3"/>
    <property type="match status" value="1"/>
</dbReference>
<comment type="subcellular location">
    <subcellularLocation>
        <location evidence="1">Membrane</location>
        <topology evidence="1">Multi-pass membrane protein</topology>
    </subcellularLocation>
</comment>
<evidence type="ECO:0000259" key="10">
    <source>
        <dbReference type="PROSITE" id="PS50158"/>
    </source>
</evidence>
<keyword evidence="5" id="KW-0406">Ion transport</keyword>
<evidence type="ECO:0000256" key="6">
    <source>
        <dbReference type="ARBA" id="ARBA00023136"/>
    </source>
</evidence>
<dbReference type="SUPFAM" id="SSF51206">
    <property type="entry name" value="cAMP-binding domain-like"/>
    <property type="match status" value="1"/>
</dbReference>
<evidence type="ECO:0000256" key="2">
    <source>
        <dbReference type="ARBA" id="ARBA00022448"/>
    </source>
</evidence>
<dbReference type="SMART" id="SM00100">
    <property type="entry name" value="cNMP"/>
    <property type="match status" value="1"/>
</dbReference>
<dbReference type="GO" id="GO:0098855">
    <property type="term" value="C:HCN channel complex"/>
    <property type="evidence" value="ECO:0007669"/>
    <property type="project" value="TreeGrafter"/>
</dbReference>
<dbReference type="Pfam" id="PF00027">
    <property type="entry name" value="cNMP_binding"/>
    <property type="match status" value="1"/>
</dbReference>
<evidence type="ECO:0000256" key="7">
    <source>
        <dbReference type="PROSITE-ProRule" id="PRU00047"/>
    </source>
</evidence>
<feature type="domain" description="CCHC-type" evidence="10">
    <location>
        <begin position="540"/>
        <end position="554"/>
    </location>
</feature>
<keyword evidence="4 8" id="KW-1133">Transmembrane helix</keyword>
<protein>
    <recommendedName>
        <fullName evidence="13">Cyclic nucleotide-binding domain-containing protein</fullName>
    </recommendedName>
</protein>
<feature type="transmembrane region" description="Helical" evidence="8">
    <location>
        <begin position="219"/>
        <end position="245"/>
    </location>
</feature>